<reference evidence="4 5" key="1">
    <citation type="submission" date="2019-10" db="EMBL/GenBank/DDBJ databases">
        <title>Description of Paenibacillus pedi sp. nov.</title>
        <authorList>
            <person name="Carlier A."/>
            <person name="Qi S."/>
        </authorList>
    </citation>
    <scope>NUCLEOTIDE SEQUENCE [LARGE SCALE GENOMIC DNA]</scope>
    <source>
        <strain evidence="4 5">LMG 31457</strain>
    </source>
</reference>
<dbReference type="Pfam" id="PF08797">
    <property type="entry name" value="HIRAN"/>
    <property type="match status" value="1"/>
</dbReference>
<keyword evidence="1" id="KW-0479">Metal-binding</keyword>
<keyword evidence="2" id="KW-0378">Hydrolase</keyword>
<keyword evidence="5" id="KW-1185">Reference proteome</keyword>
<dbReference type="InterPro" id="IPR014905">
    <property type="entry name" value="HIRAN"/>
</dbReference>
<evidence type="ECO:0000313" key="5">
    <source>
        <dbReference type="Proteomes" id="UP000618579"/>
    </source>
</evidence>
<organism evidence="4 5">
    <name type="scientific">Paenibacillus planticolens</name>
    <dbReference type="NCBI Taxonomy" id="2654976"/>
    <lineage>
        <taxon>Bacteria</taxon>
        <taxon>Bacillati</taxon>
        <taxon>Bacillota</taxon>
        <taxon>Bacilli</taxon>
        <taxon>Bacillales</taxon>
        <taxon>Paenibacillaceae</taxon>
        <taxon>Paenibacillus</taxon>
    </lineage>
</organism>
<sequence>MKESVYIAVRGMKHYFGSNFIKTGQVIHLVKEPDNRYDQEAIRAVIALIGKIGSVANSTHTVPWDSGAQAVCMIVSIMKC</sequence>
<dbReference type="RefSeq" id="WP_171682394.1">
    <property type="nucleotide sequence ID" value="NZ_WHNZ01000013.1"/>
</dbReference>
<evidence type="ECO:0000256" key="2">
    <source>
        <dbReference type="ARBA" id="ARBA00022801"/>
    </source>
</evidence>
<evidence type="ECO:0000259" key="3">
    <source>
        <dbReference type="Pfam" id="PF08797"/>
    </source>
</evidence>
<name>A0ABX1ZHG7_9BACL</name>
<evidence type="ECO:0000256" key="1">
    <source>
        <dbReference type="ARBA" id="ARBA00022723"/>
    </source>
</evidence>
<protein>
    <recommendedName>
        <fullName evidence="3">HIRAN domain-containing protein</fullName>
    </recommendedName>
</protein>
<dbReference type="EMBL" id="WHNZ01000013">
    <property type="protein sequence ID" value="NOU99518.1"/>
    <property type="molecule type" value="Genomic_DNA"/>
</dbReference>
<evidence type="ECO:0000313" key="4">
    <source>
        <dbReference type="EMBL" id="NOU99518.1"/>
    </source>
</evidence>
<accession>A0ABX1ZHG7</accession>
<feature type="domain" description="HIRAN" evidence="3">
    <location>
        <begin position="3"/>
        <end position="57"/>
    </location>
</feature>
<dbReference type="Gene3D" id="3.30.70.2330">
    <property type="match status" value="1"/>
</dbReference>
<dbReference type="Proteomes" id="UP000618579">
    <property type="component" value="Unassembled WGS sequence"/>
</dbReference>
<proteinExistence type="predicted"/>
<gene>
    <name evidence="4" type="ORF">GC097_05695</name>
</gene>
<comment type="caution">
    <text evidence="4">The sequence shown here is derived from an EMBL/GenBank/DDBJ whole genome shotgun (WGS) entry which is preliminary data.</text>
</comment>